<protein>
    <submittedName>
        <fullName evidence="2">NAD(P)-binding protein</fullName>
    </submittedName>
</protein>
<dbReference type="Proteomes" id="UP000054144">
    <property type="component" value="Unassembled WGS sequence"/>
</dbReference>
<dbReference type="PANTHER" id="PTHR43162:SF1">
    <property type="entry name" value="PRESTALK A DIFFERENTIATION PROTEIN A"/>
    <property type="match status" value="1"/>
</dbReference>
<name>A0A0D7AEN2_9AGAR</name>
<dbReference type="InterPro" id="IPR051604">
    <property type="entry name" value="Ergot_Alk_Oxidoreductase"/>
</dbReference>
<evidence type="ECO:0000313" key="2">
    <source>
        <dbReference type="EMBL" id="KIY48864.1"/>
    </source>
</evidence>
<dbReference type="InterPro" id="IPR036291">
    <property type="entry name" value="NAD(P)-bd_dom_sf"/>
</dbReference>
<dbReference type="AlphaFoldDB" id="A0A0D7AEN2"/>
<dbReference type="InterPro" id="IPR008030">
    <property type="entry name" value="NmrA-like"/>
</dbReference>
<evidence type="ECO:0000313" key="3">
    <source>
        <dbReference type="Proteomes" id="UP000054144"/>
    </source>
</evidence>
<proteinExistence type="predicted"/>
<evidence type="ECO:0000259" key="1">
    <source>
        <dbReference type="Pfam" id="PF05368"/>
    </source>
</evidence>
<sequence length="306" mass="33765">MDTILVTSASGNIGHALVPLFLKETSFRLVLPTSSAAKLEKQLAPLKEYDLQKRAIVAEGDIKDPVWLEELCTSHGVNGVFLCLTGENELVVTGNTLLMLKRCKIEHLVYISSCFTPGGPLTEVPNVMAKVAIEELLERMPFTSTVLGPTAFFDNDLHGKAALLAGRLPQPIGPVGISRVSTEDIARAAKNALEDGGRRWAGKKIMIGSRKAYSEEKTVFMWSKALGRTITPIPNDEATRAHLEMRMRAFMSPSSARTLILMFERFGTDHFLTEEQYKTQVELLGRSPASDKYEDWVLATAQGWLS</sequence>
<dbReference type="OrthoDB" id="3539286at2759"/>
<reference evidence="2 3" key="1">
    <citation type="journal article" date="2015" name="Fungal Genet. Biol.">
        <title>Evolution of novel wood decay mechanisms in Agaricales revealed by the genome sequences of Fistulina hepatica and Cylindrobasidium torrendii.</title>
        <authorList>
            <person name="Floudas D."/>
            <person name="Held B.W."/>
            <person name="Riley R."/>
            <person name="Nagy L.G."/>
            <person name="Koehler G."/>
            <person name="Ransdell A.S."/>
            <person name="Younus H."/>
            <person name="Chow J."/>
            <person name="Chiniquy J."/>
            <person name="Lipzen A."/>
            <person name="Tritt A."/>
            <person name="Sun H."/>
            <person name="Haridas S."/>
            <person name="LaButti K."/>
            <person name="Ohm R.A."/>
            <person name="Kues U."/>
            <person name="Blanchette R.A."/>
            <person name="Grigoriev I.V."/>
            <person name="Minto R.E."/>
            <person name="Hibbett D.S."/>
        </authorList>
    </citation>
    <scope>NUCLEOTIDE SEQUENCE [LARGE SCALE GENOMIC DNA]</scope>
    <source>
        <strain evidence="2 3">ATCC 64428</strain>
    </source>
</reference>
<feature type="domain" description="NmrA-like" evidence="1">
    <location>
        <begin position="2"/>
        <end position="231"/>
    </location>
</feature>
<organism evidence="2 3">
    <name type="scientific">Fistulina hepatica ATCC 64428</name>
    <dbReference type="NCBI Taxonomy" id="1128425"/>
    <lineage>
        <taxon>Eukaryota</taxon>
        <taxon>Fungi</taxon>
        <taxon>Dikarya</taxon>
        <taxon>Basidiomycota</taxon>
        <taxon>Agaricomycotina</taxon>
        <taxon>Agaricomycetes</taxon>
        <taxon>Agaricomycetidae</taxon>
        <taxon>Agaricales</taxon>
        <taxon>Fistulinaceae</taxon>
        <taxon>Fistulina</taxon>
    </lineage>
</organism>
<accession>A0A0D7AEN2</accession>
<dbReference type="Gene3D" id="3.40.50.720">
    <property type="entry name" value="NAD(P)-binding Rossmann-like Domain"/>
    <property type="match status" value="1"/>
</dbReference>
<gene>
    <name evidence="2" type="ORF">FISHEDRAFT_73200</name>
</gene>
<dbReference type="PANTHER" id="PTHR43162">
    <property type="match status" value="1"/>
</dbReference>
<dbReference type="Pfam" id="PF05368">
    <property type="entry name" value="NmrA"/>
    <property type="match status" value="1"/>
</dbReference>
<keyword evidence="3" id="KW-1185">Reference proteome</keyword>
<dbReference type="EMBL" id="KN881805">
    <property type="protein sequence ID" value="KIY48864.1"/>
    <property type="molecule type" value="Genomic_DNA"/>
</dbReference>
<dbReference type="SUPFAM" id="SSF51735">
    <property type="entry name" value="NAD(P)-binding Rossmann-fold domains"/>
    <property type="match status" value="1"/>
</dbReference>